<evidence type="ECO:0000313" key="3">
    <source>
        <dbReference type="EMBL" id="MRD45678.1"/>
    </source>
</evidence>
<protein>
    <submittedName>
        <fullName evidence="3">Uncharacterized protein</fullName>
    </submittedName>
</protein>
<dbReference type="Proteomes" id="UP000487350">
    <property type="component" value="Unassembled WGS sequence"/>
</dbReference>
<dbReference type="EMBL" id="WJBU01000001">
    <property type="protein sequence ID" value="MRD45678.1"/>
    <property type="molecule type" value="Genomic_DNA"/>
</dbReference>
<comment type="caution">
    <text evidence="3">The sequence shown here is derived from an EMBL/GenBank/DDBJ whole genome shotgun (WGS) entry which is preliminary data.</text>
</comment>
<organism evidence="3 4">
    <name type="scientific">Caenimonas koreensis DSM 17982</name>
    <dbReference type="NCBI Taxonomy" id="1121255"/>
    <lineage>
        <taxon>Bacteria</taxon>
        <taxon>Pseudomonadati</taxon>
        <taxon>Pseudomonadota</taxon>
        <taxon>Betaproteobacteria</taxon>
        <taxon>Burkholderiales</taxon>
        <taxon>Comamonadaceae</taxon>
        <taxon>Caenimonas</taxon>
    </lineage>
</organism>
<keyword evidence="4" id="KW-1185">Reference proteome</keyword>
<feature type="region of interest" description="Disordered" evidence="1">
    <location>
        <begin position="1"/>
        <end position="24"/>
    </location>
</feature>
<gene>
    <name evidence="3" type="ORF">GHT07_00170</name>
</gene>
<dbReference type="AlphaFoldDB" id="A0A844ATK9"/>
<feature type="transmembrane region" description="Helical" evidence="2">
    <location>
        <begin position="103"/>
        <end position="123"/>
    </location>
</feature>
<accession>A0A844ATK9</accession>
<proteinExistence type="predicted"/>
<sequence length="137" mass="15281">MPTGPASAGSFPGPANGSFPAQPGGFDGNSTTVFQAKMQRAPVWFCSFLASNSREKRRLRDELLLIRGAWPLLMKQRNGGKWTPEEKQELKTMVRSASSVSPYLFIWALPGSVVLLPFLAWFLDKKRKRLLRKNGSL</sequence>
<reference evidence="3 4" key="1">
    <citation type="submission" date="2019-11" db="EMBL/GenBank/DDBJ databases">
        <title>Caenimonas koreensis gen. nov., sp. nov., isolated from activated sludge.</title>
        <authorList>
            <person name="Seung H.R."/>
        </authorList>
    </citation>
    <scope>NUCLEOTIDE SEQUENCE [LARGE SCALE GENOMIC DNA]</scope>
    <source>
        <strain evidence="3 4">EMB320</strain>
    </source>
</reference>
<keyword evidence="2" id="KW-0812">Transmembrane</keyword>
<name>A0A844ATK9_9BURK</name>
<keyword evidence="2" id="KW-1133">Transmembrane helix</keyword>
<evidence type="ECO:0000256" key="2">
    <source>
        <dbReference type="SAM" id="Phobius"/>
    </source>
</evidence>
<evidence type="ECO:0000313" key="4">
    <source>
        <dbReference type="Proteomes" id="UP000487350"/>
    </source>
</evidence>
<evidence type="ECO:0000256" key="1">
    <source>
        <dbReference type="SAM" id="MobiDB-lite"/>
    </source>
</evidence>
<keyword evidence="2" id="KW-0472">Membrane</keyword>